<dbReference type="EMBL" id="CP032627">
    <property type="protein sequence ID" value="AYG00396.1"/>
    <property type="molecule type" value="Genomic_DNA"/>
</dbReference>
<dbReference type="Proteomes" id="UP000269374">
    <property type="component" value="Chromosome"/>
</dbReference>
<keyword evidence="3" id="KW-1185">Reference proteome</keyword>
<reference evidence="2 3" key="1">
    <citation type="submission" date="2018-09" db="EMBL/GenBank/DDBJ databases">
        <title>Genome sequencing of strain 1JSPR-7.</title>
        <authorList>
            <person name="Heo J."/>
            <person name="Kim S.-J."/>
            <person name="Kwon S.-W."/>
        </authorList>
    </citation>
    <scope>NUCLEOTIDE SEQUENCE [LARGE SCALE GENOMIC DNA]</scope>
    <source>
        <strain evidence="2 3">1JSPR-7</strain>
    </source>
</reference>
<name>A0A387BGZ4_9LACT</name>
<evidence type="ECO:0000313" key="2">
    <source>
        <dbReference type="EMBL" id="AYG00396.1"/>
    </source>
</evidence>
<feature type="transmembrane region" description="Helical" evidence="1">
    <location>
        <begin position="12"/>
        <end position="32"/>
    </location>
</feature>
<evidence type="ECO:0000313" key="3">
    <source>
        <dbReference type="Proteomes" id="UP000269374"/>
    </source>
</evidence>
<organism evidence="2 3">
    <name type="scientific">Lactococcus allomyrinae</name>
    <dbReference type="NCBI Taxonomy" id="2419773"/>
    <lineage>
        <taxon>Bacteria</taxon>
        <taxon>Bacillati</taxon>
        <taxon>Bacillota</taxon>
        <taxon>Bacilli</taxon>
        <taxon>Lactobacillales</taxon>
        <taxon>Streptococcaceae</taxon>
        <taxon>Lactococcus</taxon>
    </lineage>
</organism>
<proteinExistence type="predicted"/>
<sequence length="64" mass="7987">MFNKGKFLKYMLSLWGFELLIIVLLMILWFFLGDSCGYYKTSKNKKYERKCRSCRCMRWNRLWK</sequence>
<keyword evidence="1" id="KW-1133">Transmembrane helix</keyword>
<keyword evidence="1" id="KW-0472">Membrane</keyword>
<dbReference type="AlphaFoldDB" id="A0A387BGZ4"/>
<dbReference type="KEGG" id="lact:D7I46_04390"/>
<accession>A0A387BGZ4</accession>
<gene>
    <name evidence="2" type="ORF">D7I46_04390</name>
</gene>
<keyword evidence="1" id="KW-0812">Transmembrane</keyword>
<evidence type="ECO:0000256" key="1">
    <source>
        <dbReference type="SAM" id="Phobius"/>
    </source>
</evidence>
<protein>
    <submittedName>
        <fullName evidence="2">Uncharacterized protein</fullName>
    </submittedName>
</protein>